<gene>
    <name evidence="3" type="ORF">METZ01_LOCUS85638</name>
</gene>
<proteinExistence type="predicted"/>
<name>A0A381UXV1_9ZZZZ</name>
<sequence length="319" mass="35639">VGLSMTKLGVLLPTRGLLMTDVLPTNIDEIVDMAEAVEDSGIDSVWVGDSLTAKPRLEPFTALSAIAAGTKNIRLGTAVLLSSLRHPVQLAHVATTLDLISEGRLVLGMGVGGAFNDAQRKEWHNVGVDPRKRAGRFEESLKIFKPLTRGETITFSGEHFDVRDISIKPVSPQNNGIPVLVAAHGRSKLERQYERVLLGDGIISISDFPDEYEMALKKVSQYCEQRGTQFKSLEKSFYMTVNIGDKKEKLTEEADRFLKLYYGINIWQERWGPWGTPEEVLTRIKTYENVGAETIIVRFASFDQARQLELFLNEVVPYV</sequence>
<evidence type="ECO:0000256" key="1">
    <source>
        <dbReference type="ARBA" id="ARBA00023002"/>
    </source>
</evidence>
<organism evidence="3">
    <name type="scientific">marine metagenome</name>
    <dbReference type="NCBI Taxonomy" id="408172"/>
    <lineage>
        <taxon>unclassified sequences</taxon>
        <taxon>metagenomes</taxon>
        <taxon>ecological metagenomes</taxon>
    </lineage>
</organism>
<dbReference type="InterPro" id="IPR036661">
    <property type="entry name" value="Luciferase-like_sf"/>
</dbReference>
<reference evidence="3" key="1">
    <citation type="submission" date="2018-05" db="EMBL/GenBank/DDBJ databases">
        <authorList>
            <person name="Lanie J.A."/>
            <person name="Ng W.-L."/>
            <person name="Kazmierczak K.M."/>
            <person name="Andrzejewski T.M."/>
            <person name="Davidsen T.M."/>
            <person name="Wayne K.J."/>
            <person name="Tettelin H."/>
            <person name="Glass J.I."/>
            <person name="Rusch D."/>
            <person name="Podicherti R."/>
            <person name="Tsui H.-C.T."/>
            <person name="Winkler M.E."/>
        </authorList>
    </citation>
    <scope>NUCLEOTIDE SEQUENCE</scope>
</reference>
<feature type="domain" description="Luciferase-like" evidence="2">
    <location>
        <begin position="7"/>
        <end position="258"/>
    </location>
</feature>
<dbReference type="PANTHER" id="PTHR43244:SF1">
    <property type="entry name" value="5,10-METHYLENETETRAHYDROMETHANOPTERIN REDUCTASE"/>
    <property type="match status" value="1"/>
</dbReference>
<dbReference type="EMBL" id="UINC01007342">
    <property type="protein sequence ID" value="SVA32784.1"/>
    <property type="molecule type" value="Genomic_DNA"/>
</dbReference>
<evidence type="ECO:0000259" key="2">
    <source>
        <dbReference type="Pfam" id="PF00296"/>
    </source>
</evidence>
<evidence type="ECO:0000313" key="3">
    <source>
        <dbReference type="EMBL" id="SVA32784.1"/>
    </source>
</evidence>
<dbReference type="InterPro" id="IPR050564">
    <property type="entry name" value="F420-G6PD/mer"/>
</dbReference>
<protein>
    <recommendedName>
        <fullName evidence="2">Luciferase-like domain-containing protein</fullName>
    </recommendedName>
</protein>
<dbReference type="InterPro" id="IPR011251">
    <property type="entry name" value="Luciferase-like_dom"/>
</dbReference>
<accession>A0A381UXV1</accession>
<feature type="non-terminal residue" evidence="3">
    <location>
        <position position="1"/>
    </location>
</feature>
<dbReference type="PANTHER" id="PTHR43244">
    <property type="match status" value="1"/>
</dbReference>
<dbReference type="Gene3D" id="3.20.20.30">
    <property type="entry name" value="Luciferase-like domain"/>
    <property type="match status" value="1"/>
</dbReference>
<keyword evidence="1" id="KW-0560">Oxidoreductase</keyword>
<dbReference type="Pfam" id="PF00296">
    <property type="entry name" value="Bac_luciferase"/>
    <property type="match status" value="1"/>
</dbReference>
<dbReference type="SUPFAM" id="SSF51679">
    <property type="entry name" value="Bacterial luciferase-like"/>
    <property type="match status" value="1"/>
</dbReference>
<dbReference type="GO" id="GO:0016705">
    <property type="term" value="F:oxidoreductase activity, acting on paired donors, with incorporation or reduction of molecular oxygen"/>
    <property type="evidence" value="ECO:0007669"/>
    <property type="project" value="InterPro"/>
</dbReference>
<dbReference type="AlphaFoldDB" id="A0A381UXV1"/>